<dbReference type="FunFam" id="3.40.50.720:FF:000084">
    <property type="entry name" value="Short-chain dehydrogenase reductase"/>
    <property type="match status" value="1"/>
</dbReference>
<dbReference type="InterPro" id="IPR057326">
    <property type="entry name" value="KR_dom"/>
</dbReference>
<dbReference type="RefSeq" id="WP_340526544.1">
    <property type="nucleotide sequence ID" value="NZ_FMSH01000276.1"/>
</dbReference>
<dbReference type="GO" id="GO:0030497">
    <property type="term" value="P:fatty acid elongation"/>
    <property type="evidence" value="ECO:0007669"/>
    <property type="project" value="TreeGrafter"/>
</dbReference>
<organism evidence="3">
    <name type="scientific">Cupriavidus necator</name>
    <name type="common">Alcaligenes eutrophus</name>
    <name type="synonym">Ralstonia eutropha</name>
    <dbReference type="NCBI Taxonomy" id="106590"/>
    <lineage>
        <taxon>Bacteria</taxon>
        <taxon>Pseudomonadati</taxon>
        <taxon>Pseudomonadota</taxon>
        <taxon>Betaproteobacteria</taxon>
        <taxon>Burkholderiales</taxon>
        <taxon>Burkholderiaceae</taxon>
        <taxon>Cupriavidus</taxon>
    </lineage>
</organism>
<evidence type="ECO:0000313" key="3">
    <source>
        <dbReference type="EMBL" id="SCU76828.1"/>
    </source>
</evidence>
<sequence length="262" mass="27455">MNQQERNLGLFADLEGKVALVTGAFGGLGLHFAQTLARAGCKVALAGRRVAEGEAELAELRRQGGQGCVVALDVRDPASVGAAFEAARQQLGPVQVVVNSAGIATTGPAMEVEETAWQGVIDTNLNGAWRVAQCAARMMREAGSGGSIVNIASILGLRVAQQVPAYTAAKAGLIHLTRSLALEWARHGIRVNALAPGYFETDINRSFFETDSGRAMIGRIPQRRLGQPRQLDGALLLLASDASDYMTGTVLPVDGGHAVSSL</sequence>
<evidence type="ECO:0000256" key="1">
    <source>
        <dbReference type="ARBA" id="ARBA00006484"/>
    </source>
</evidence>
<name>A0A1K0JFW3_CUPNE</name>
<evidence type="ECO:0000259" key="2">
    <source>
        <dbReference type="SMART" id="SM00822"/>
    </source>
</evidence>
<dbReference type="EC" id="1.1.1.127" evidence="3"/>
<dbReference type="Gene3D" id="3.40.50.720">
    <property type="entry name" value="NAD(P)-binding Rossmann-like Domain"/>
    <property type="match status" value="1"/>
</dbReference>
<proteinExistence type="inferred from homology"/>
<dbReference type="PROSITE" id="PS00061">
    <property type="entry name" value="ADH_SHORT"/>
    <property type="match status" value="1"/>
</dbReference>
<dbReference type="InterPro" id="IPR036291">
    <property type="entry name" value="NAD(P)-bd_dom_sf"/>
</dbReference>
<dbReference type="InterPro" id="IPR020904">
    <property type="entry name" value="Sc_DH/Rdtase_CS"/>
</dbReference>
<gene>
    <name evidence="3" type="primary">kduD</name>
    <name evidence="3" type="ORF">CNECB9_3470002</name>
</gene>
<feature type="domain" description="Ketoreductase" evidence="2">
    <location>
        <begin position="17"/>
        <end position="157"/>
    </location>
</feature>
<reference evidence="3" key="1">
    <citation type="submission" date="2016-09" db="EMBL/GenBank/DDBJ databases">
        <authorList>
            <person name="Capua I."/>
            <person name="De Benedictis P."/>
            <person name="Joannis T."/>
            <person name="Lombin L.H."/>
            <person name="Cattoli G."/>
        </authorList>
    </citation>
    <scope>NUCLEOTIDE SEQUENCE</scope>
    <source>
        <strain evidence="3">B9</strain>
    </source>
</reference>
<keyword evidence="3" id="KW-0560">Oxidoreductase</keyword>
<dbReference type="SUPFAM" id="SSF51735">
    <property type="entry name" value="NAD(P)-binding Rossmann-fold domains"/>
    <property type="match status" value="1"/>
</dbReference>
<dbReference type="GO" id="GO:0047001">
    <property type="term" value="F:2-dehydro-3-deoxy-D-gluconate 5-dehydrogenase activity"/>
    <property type="evidence" value="ECO:0007669"/>
    <property type="project" value="UniProtKB-EC"/>
</dbReference>
<comment type="similarity">
    <text evidence="1">Belongs to the short-chain dehydrogenases/reductases (SDR) family.</text>
</comment>
<protein>
    <submittedName>
        <fullName evidence="3">2-dehydro-3-deoxy-D-gluconate 5-dehydrogenase KduD</fullName>
        <ecNumber evidence="3">1.1.1.127</ecNumber>
    </submittedName>
</protein>
<dbReference type="CDD" id="cd05233">
    <property type="entry name" value="SDR_c"/>
    <property type="match status" value="1"/>
</dbReference>
<accession>A0A1K0JFW3</accession>
<dbReference type="PANTHER" id="PTHR42760">
    <property type="entry name" value="SHORT-CHAIN DEHYDROGENASES/REDUCTASES FAMILY MEMBER"/>
    <property type="match status" value="1"/>
</dbReference>
<dbReference type="SMART" id="SM00822">
    <property type="entry name" value="PKS_KR"/>
    <property type="match status" value="1"/>
</dbReference>
<dbReference type="InterPro" id="IPR002347">
    <property type="entry name" value="SDR_fam"/>
</dbReference>
<dbReference type="EMBL" id="FMSH01000276">
    <property type="protein sequence ID" value="SCU76828.1"/>
    <property type="molecule type" value="Genomic_DNA"/>
</dbReference>
<dbReference type="PRINTS" id="PR00081">
    <property type="entry name" value="GDHRDH"/>
</dbReference>
<dbReference type="Pfam" id="PF13561">
    <property type="entry name" value="adh_short_C2"/>
    <property type="match status" value="1"/>
</dbReference>
<dbReference type="PRINTS" id="PR00080">
    <property type="entry name" value="SDRFAMILY"/>
</dbReference>
<dbReference type="PANTHER" id="PTHR42760:SF135">
    <property type="entry name" value="BLL7886 PROTEIN"/>
    <property type="match status" value="1"/>
</dbReference>
<dbReference type="AlphaFoldDB" id="A0A1K0JFW3"/>